<organism evidence="2 3">
    <name type="scientific">Aspergillus rambellii</name>
    <dbReference type="NCBI Taxonomy" id="308745"/>
    <lineage>
        <taxon>Eukaryota</taxon>
        <taxon>Fungi</taxon>
        <taxon>Dikarya</taxon>
        <taxon>Ascomycota</taxon>
        <taxon>Pezizomycotina</taxon>
        <taxon>Eurotiomycetes</taxon>
        <taxon>Eurotiomycetidae</taxon>
        <taxon>Eurotiales</taxon>
        <taxon>Aspergillaceae</taxon>
        <taxon>Aspergillus</taxon>
        <taxon>Aspergillus subgen. Nidulantes</taxon>
    </lineage>
</organism>
<sequence>MSGTASQEVPSNREEWEFFVKERKLEGKTIHGAELASGSKIGYDQYLLLRIIWVEHLVDVSFPERISKLLPKAAEMLAQFPSWKTYCDSFSKKENPEGSFAVARHYQRIAANSRENIRPNSFETPVALRTRSKRNNKVPDISKLQLNPPKTPQKKQTKPPETPVVSSSDNDLVADDEDSFPQPSPITPAAQAPEELQSLIYPPTKDEQIVNTALVIFLNVLTIYFDNCKTFSKLGQMVIWMMAKRMLMLSLNLSLILKTINLTVACRRIHVSQDRHEIFLSFAEYDDKYLSYLKNEASNDKASKSQTSSNPAPETGALSFLTMHQYGPWNTQQRSHMEKLGPILLAITLYAEGEIQAKQKSQRK</sequence>
<dbReference type="STRING" id="308745.A0A0F8V0C2"/>
<gene>
    <name evidence="2" type="ORF">ARAM_001052</name>
</gene>
<evidence type="ECO:0000313" key="3">
    <source>
        <dbReference type="Proteomes" id="UP000034291"/>
    </source>
</evidence>
<dbReference type="AlphaFoldDB" id="A0A0F8V0C2"/>
<evidence type="ECO:0000313" key="2">
    <source>
        <dbReference type="EMBL" id="KKK25203.1"/>
    </source>
</evidence>
<comment type="caution">
    <text evidence="2">The sequence shown here is derived from an EMBL/GenBank/DDBJ whole genome shotgun (WGS) entry which is preliminary data.</text>
</comment>
<feature type="region of interest" description="Disordered" evidence="1">
    <location>
        <begin position="121"/>
        <end position="189"/>
    </location>
</feature>
<reference evidence="2 3" key="1">
    <citation type="submission" date="2015-02" db="EMBL/GenBank/DDBJ databases">
        <title>Draft Genome Sequences of Two Closely-Related Aflatoxigenic Aspergillus Species Obtained from the Cote d'Ivoire.</title>
        <authorList>
            <person name="Moore G.G."/>
            <person name="Beltz S.B."/>
            <person name="Mack B.M."/>
        </authorList>
    </citation>
    <scope>NUCLEOTIDE SEQUENCE [LARGE SCALE GENOMIC DNA]</scope>
    <source>
        <strain evidence="2 3">SRRC1468</strain>
    </source>
</reference>
<accession>A0A0F8V0C2</accession>
<dbReference type="EMBL" id="JZBS01000809">
    <property type="protein sequence ID" value="KKK25203.1"/>
    <property type="molecule type" value="Genomic_DNA"/>
</dbReference>
<keyword evidence="3" id="KW-1185">Reference proteome</keyword>
<protein>
    <submittedName>
        <fullName evidence="2">Uncharacterized protein</fullName>
    </submittedName>
</protein>
<dbReference type="OrthoDB" id="3508621at2759"/>
<proteinExistence type="predicted"/>
<evidence type="ECO:0000256" key="1">
    <source>
        <dbReference type="SAM" id="MobiDB-lite"/>
    </source>
</evidence>
<dbReference type="Proteomes" id="UP000034291">
    <property type="component" value="Unassembled WGS sequence"/>
</dbReference>
<name>A0A0F8V0C2_9EURO</name>